<organism evidence="1 2">
    <name type="scientific">Clostridium aromativorans</name>
    <dbReference type="NCBI Taxonomy" id="2836848"/>
    <lineage>
        <taxon>Bacteria</taxon>
        <taxon>Bacillati</taxon>
        <taxon>Bacillota</taxon>
        <taxon>Clostridia</taxon>
        <taxon>Eubacteriales</taxon>
        <taxon>Clostridiaceae</taxon>
        <taxon>Clostridium</taxon>
    </lineage>
</organism>
<dbReference type="EMBL" id="JAJJPB010000048">
    <property type="protein sequence ID" value="MCC9296761.1"/>
    <property type="molecule type" value="Genomic_DNA"/>
</dbReference>
<gene>
    <name evidence="1" type="ORF">LN736_18160</name>
</gene>
<dbReference type="RefSeq" id="WP_229982167.1">
    <property type="nucleotide sequence ID" value="NZ_JAJJPB010000048.1"/>
</dbReference>
<keyword evidence="2" id="KW-1185">Reference proteome</keyword>
<proteinExistence type="predicted"/>
<reference evidence="1" key="1">
    <citation type="submission" date="2021-11" db="EMBL/GenBank/DDBJ databases">
        <authorList>
            <person name="Qingchun L."/>
            <person name="Dong Z."/>
            <person name="Zongwei Q."/>
            <person name="Jia Z."/>
            <person name="Duotao L."/>
        </authorList>
    </citation>
    <scope>NUCLEOTIDE SEQUENCE</scope>
    <source>
        <strain evidence="1">WLY-B-L2</strain>
    </source>
</reference>
<evidence type="ECO:0000313" key="2">
    <source>
        <dbReference type="Proteomes" id="UP001165422"/>
    </source>
</evidence>
<evidence type="ECO:0000313" key="1">
    <source>
        <dbReference type="EMBL" id="MCC9296761.1"/>
    </source>
</evidence>
<protein>
    <submittedName>
        <fullName evidence="1">Uncharacterized protein</fullName>
    </submittedName>
</protein>
<comment type="caution">
    <text evidence="1">The sequence shown here is derived from an EMBL/GenBank/DDBJ whole genome shotgun (WGS) entry which is preliminary data.</text>
</comment>
<dbReference type="Proteomes" id="UP001165422">
    <property type="component" value="Unassembled WGS sequence"/>
</dbReference>
<name>A0ABS8NAT0_9CLOT</name>
<accession>A0ABS8NAT0</accession>
<sequence>MEFKPDAVIRFSELPKNISGSGSLMWKYYIKPMLNYICRRFDNRYIPIDQQMNTIDTVQNIDNKLKSIYKRIYDNHKNDLFKPVNVYVSKKSRVRPNYMLQYANNDYKTFYFLGTPFIKFSIFSKNNLMPPISFKELQQIFNHN</sequence>